<name>A0ABQ4A289_9ACTN</name>
<keyword evidence="1" id="KW-0812">Transmembrane</keyword>
<evidence type="ECO:0000313" key="2">
    <source>
        <dbReference type="EMBL" id="GIE24942.1"/>
    </source>
</evidence>
<keyword evidence="1" id="KW-1133">Transmembrane helix</keyword>
<keyword evidence="1" id="KW-0472">Membrane</keyword>
<proteinExistence type="predicted"/>
<accession>A0ABQ4A289</accession>
<feature type="transmembrane region" description="Helical" evidence="1">
    <location>
        <begin position="86"/>
        <end position="103"/>
    </location>
</feature>
<comment type="caution">
    <text evidence="2">The sequence shown here is derived from an EMBL/GenBank/DDBJ whole genome shotgun (WGS) entry which is preliminary data.</text>
</comment>
<reference evidence="2 3" key="1">
    <citation type="submission" date="2021-01" db="EMBL/GenBank/DDBJ databases">
        <title>Whole genome shotgun sequence of Actinoplanes humidus NBRC 14915.</title>
        <authorList>
            <person name="Komaki H."/>
            <person name="Tamura T."/>
        </authorList>
    </citation>
    <scope>NUCLEOTIDE SEQUENCE [LARGE SCALE GENOMIC DNA]</scope>
    <source>
        <strain evidence="2 3">NBRC 14915</strain>
    </source>
</reference>
<feature type="transmembrane region" description="Helical" evidence="1">
    <location>
        <begin position="53"/>
        <end position="74"/>
    </location>
</feature>
<protein>
    <submittedName>
        <fullName evidence="2">Uncharacterized protein</fullName>
    </submittedName>
</protein>
<evidence type="ECO:0000313" key="3">
    <source>
        <dbReference type="Proteomes" id="UP000603200"/>
    </source>
</evidence>
<gene>
    <name evidence="2" type="ORF">Ahu01nite_080440</name>
</gene>
<keyword evidence="3" id="KW-1185">Reference proteome</keyword>
<evidence type="ECO:0000256" key="1">
    <source>
        <dbReference type="SAM" id="Phobius"/>
    </source>
</evidence>
<dbReference type="Proteomes" id="UP000603200">
    <property type="component" value="Unassembled WGS sequence"/>
</dbReference>
<dbReference type="EMBL" id="BOMN01000113">
    <property type="protein sequence ID" value="GIE24942.1"/>
    <property type="molecule type" value="Genomic_DNA"/>
</dbReference>
<organism evidence="2 3">
    <name type="scientific">Winogradskya humida</name>
    <dbReference type="NCBI Taxonomy" id="113566"/>
    <lineage>
        <taxon>Bacteria</taxon>
        <taxon>Bacillati</taxon>
        <taxon>Actinomycetota</taxon>
        <taxon>Actinomycetes</taxon>
        <taxon>Micromonosporales</taxon>
        <taxon>Micromonosporaceae</taxon>
        <taxon>Winogradskya</taxon>
    </lineage>
</organism>
<sequence>MLYAAAALTAVTMTVATLIVRHELGRSADDYLYTMTTAGQGSAHLPIWLSTGYYVDLVLTVSLAVVAAAIALLVRRPSYGMQMTGRWAVGVIPLAVLWILISSPELRWAAPDPSEGFLADDFYRPESNQPDDPRWANFLQERL</sequence>